<accession>A0A4C1XA87</accession>
<organism evidence="1 2">
    <name type="scientific">Eumeta variegata</name>
    <name type="common">Bagworm moth</name>
    <name type="synonym">Eumeta japonica</name>
    <dbReference type="NCBI Taxonomy" id="151549"/>
    <lineage>
        <taxon>Eukaryota</taxon>
        <taxon>Metazoa</taxon>
        <taxon>Ecdysozoa</taxon>
        <taxon>Arthropoda</taxon>
        <taxon>Hexapoda</taxon>
        <taxon>Insecta</taxon>
        <taxon>Pterygota</taxon>
        <taxon>Neoptera</taxon>
        <taxon>Endopterygota</taxon>
        <taxon>Lepidoptera</taxon>
        <taxon>Glossata</taxon>
        <taxon>Ditrysia</taxon>
        <taxon>Tineoidea</taxon>
        <taxon>Psychidae</taxon>
        <taxon>Oiketicinae</taxon>
        <taxon>Eumeta</taxon>
    </lineage>
</organism>
<comment type="caution">
    <text evidence="1">The sequence shown here is derived from an EMBL/GenBank/DDBJ whole genome shotgun (WGS) entry which is preliminary data.</text>
</comment>
<evidence type="ECO:0000313" key="2">
    <source>
        <dbReference type="Proteomes" id="UP000299102"/>
    </source>
</evidence>
<evidence type="ECO:0000313" key="1">
    <source>
        <dbReference type="EMBL" id="GBP59249.1"/>
    </source>
</evidence>
<dbReference type="EMBL" id="BGZK01000756">
    <property type="protein sequence ID" value="GBP59249.1"/>
    <property type="molecule type" value="Genomic_DNA"/>
</dbReference>
<dbReference type="AlphaFoldDB" id="A0A4C1XA87"/>
<protein>
    <submittedName>
        <fullName evidence="1">Uncharacterized protein</fullName>
    </submittedName>
</protein>
<gene>
    <name evidence="1" type="ORF">EVAR_97751_1</name>
</gene>
<sequence length="70" mass="7624">MDLCIYVRSGSVFGYRASHSINHTPVCASPYRTALRSGPISLRRRKFMVNGGARAGSKPVTLSTPPVFAR</sequence>
<keyword evidence="2" id="KW-1185">Reference proteome</keyword>
<name>A0A4C1XA87_EUMVA</name>
<proteinExistence type="predicted"/>
<dbReference type="Proteomes" id="UP000299102">
    <property type="component" value="Unassembled WGS sequence"/>
</dbReference>
<reference evidence="1 2" key="1">
    <citation type="journal article" date="2019" name="Commun. Biol.">
        <title>The bagworm genome reveals a unique fibroin gene that provides high tensile strength.</title>
        <authorList>
            <person name="Kono N."/>
            <person name="Nakamura H."/>
            <person name="Ohtoshi R."/>
            <person name="Tomita M."/>
            <person name="Numata K."/>
            <person name="Arakawa K."/>
        </authorList>
    </citation>
    <scope>NUCLEOTIDE SEQUENCE [LARGE SCALE GENOMIC DNA]</scope>
</reference>